<gene>
    <name evidence="1" type="ORF">CHH61_21380</name>
</gene>
<dbReference type="Proteomes" id="UP000216133">
    <property type="component" value="Unassembled WGS sequence"/>
</dbReference>
<sequence length="62" mass="7028">MSSVLMINSLEGKSKRGKIPGSLRKKKSKIEVVFSKQSCDFSRERFKGIDKYATLTVESFIL</sequence>
<accession>A0A268RUI4</accession>
<comment type="caution">
    <text evidence="1">The sequence shown here is derived from an EMBL/GenBank/DDBJ whole genome shotgun (WGS) entry which is preliminary data.</text>
</comment>
<organism evidence="1 2">
    <name type="scientific">Shouchella clausii</name>
    <name type="common">Alkalihalobacillus clausii</name>
    <dbReference type="NCBI Taxonomy" id="79880"/>
    <lineage>
        <taxon>Bacteria</taxon>
        <taxon>Bacillati</taxon>
        <taxon>Bacillota</taxon>
        <taxon>Bacilli</taxon>
        <taxon>Bacillales</taxon>
        <taxon>Bacillaceae</taxon>
        <taxon>Shouchella</taxon>
    </lineage>
</organism>
<evidence type="ECO:0000313" key="2">
    <source>
        <dbReference type="Proteomes" id="UP000216133"/>
    </source>
</evidence>
<dbReference type="EMBL" id="NPBS01000136">
    <property type="protein sequence ID" value="PAF23913.1"/>
    <property type="molecule type" value="Genomic_DNA"/>
</dbReference>
<protein>
    <submittedName>
        <fullName evidence="1">Uncharacterized protein</fullName>
    </submittedName>
</protein>
<proteinExistence type="predicted"/>
<name>A0A268RUI4_SHOCL</name>
<evidence type="ECO:0000313" key="1">
    <source>
        <dbReference type="EMBL" id="PAF23913.1"/>
    </source>
</evidence>
<dbReference type="AlphaFoldDB" id="A0A268RUI4"/>
<reference evidence="1 2" key="1">
    <citation type="submission" date="2017-07" db="EMBL/GenBank/DDBJ databases">
        <title>Isolation and whole genome analysis of endospore-forming bacteria from heroin.</title>
        <authorList>
            <person name="Kalinowski J."/>
            <person name="Ahrens B."/>
            <person name="Al-Dilaimi A."/>
            <person name="Winkler A."/>
            <person name="Wibberg D."/>
            <person name="Schleenbecker U."/>
            <person name="Ruckert C."/>
            <person name="Wolfel R."/>
            <person name="Grass G."/>
        </authorList>
    </citation>
    <scope>NUCLEOTIDE SEQUENCE [LARGE SCALE GENOMIC DNA]</scope>
    <source>
        <strain evidence="1 2">7523-2</strain>
    </source>
</reference>